<dbReference type="Gene3D" id="1.10.390.10">
    <property type="entry name" value="Neutral Protease Domain 2"/>
    <property type="match status" value="1"/>
</dbReference>
<keyword evidence="1" id="KW-0378">Hydrolase</keyword>
<feature type="domain" description="Aminopeptidase N-like N-terminal" evidence="5">
    <location>
        <begin position="21"/>
        <end position="168"/>
    </location>
</feature>
<evidence type="ECO:0000313" key="7">
    <source>
        <dbReference type="Proteomes" id="UP001524383"/>
    </source>
</evidence>
<dbReference type="InterPro" id="IPR035414">
    <property type="entry name" value="Peptidase_M1_pepN_Ig-like"/>
</dbReference>
<dbReference type="InterPro" id="IPR012779">
    <property type="entry name" value="Peptidase_M1_pepN"/>
</dbReference>
<dbReference type="Gene3D" id="2.60.40.1840">
    <property type="match status" value="1"/>
</dbReference>
<dbReference type="InterPro" id="IPR042097">
    <property type="entry name" value="Aminopeptidase_N-like_N_sf"/>
</dbReference>
<name>A0ABD4TGR2_9EURY</name>
<gene>
    <name evidence="6" type="ORF">FTO68_02815</name>
</gene>
<dbReference type="EMBL" id="VOTZ01000004">
    <property type="protein sequence ID" value="MCQ1537921.1"/>
    <property type="molecule type" value="Genomic_DNA"/>
</dbReference>
<dbReference type="Pfam" id="PF17900">
    <property type="entry name" value="Peptidase_M1_N"/>
    <property type="match status" value="1"/>
</dbReference>
<dbReference type="PANTHER" id="PTHR46322">
    <property type="entry name" value="PUROMYCIN-SENSITIVE AMINOPEPTIDASE"/>
    <property type="match status" value="1"/>
</dbReference>
<evidence type="ECO:0000259" key="3">
    <source>
        <dbReference type="Pfam" id="PF11940"/>
    </source>
</evidence>
<feature type="domain" description="Peptidase M1 alanyl aminopeptidase C-terminal" evidence="4">
    <location>
        <begin position="617"/>
        <end position="904"/>
    </location>
</feature>
<feature type="domain" description="Peptidase M1 membrane alanine aminopeptidase" evidence="2">
    <location>
        <begin position="324"/>
        <end position="520"/>
    </location>
</feature>
<evidence type="ECO:0000256" key="1">
    <source>
        <dbReference type="ARBA" id="ARBA00022438"/>
    </source>
</evidence>
<dbReference type="PANTHER" id="PTHR46322:SF1">
    <property type="entry name" value="PUROMYCIN-SENSITIVE AMINOPEPTIDASE"/>
    <property type="match status" value="1"/>
</dbReference>
<dbReference type="InterPro" id="IPR037144">
    <property type="entry name" value="Peptidase_M1_pepN_C_sf"/>
</dbReference>
<accession>A0ABD4TGR2</accession>
<dbReference type="InterPro" id="IPR027268">
    <property type="entry name" value="Peptidase_M4/M1_CTD_sf"/>
</dbReference>
<dbReference type="Pfam" id="PF11940">
    <property type="entry name" value="DUF3458"/>
    <property type="match status" value="1"/>
</dbReference>
<evidence type="ECO:0000313" key="6">
    <source>
        <dbReference type="EMBL" id="MCQ1537921.1"/>
    </source>
</evidence>
<dbReference type="Gene3D" id="1.25.50.10">
    <property type="entry name" value="Peptidase M1, alanyl aminopeptidase, C-terminal domain"/>
    <property type="match status" value="1"/>
</dbReference>
<keyword evidence="1" id="KW-0645">Protease</keyword>
<dbReference type="GO" id="GO:0004177">
    <property type="term" value="F:aminopeptidase activity"/>
    <property type="evidence" value="ECO:0007669"/>
    <property type="project" value="UniProtKB-KW"/>
</dbReference>
<dbReference type="AlphaFoldDB" id="A0ABD4TGR2"/>
<evidence type="ECO:0000259" key="4">
    <source>
        <dbReference type="Pfam" id="PF17432"/>
    </source>
</evidence>
<proteinExistence type="predicted"/>
<dbReference type="InterPro" id="IPR045357">
    <property type="entry name" value="Aminopeptidase_N-like_N"/>
</dbReference>
<dbReference type="Pfam" id="PF01433">
    <property type="entry name" value="Peptidase_M1"/>
    <property type="match status" value="1"/>
</dbReference>
<dbReference type="RefSeq" id="WP_255331854.1">
    <property type="nucleotide sequence ID" value="NZ_VOTZ01000004.1"/>
</dbReference>
<evidence type="ECO:0000259" key="5">
    <source>
        <dbReference type="Pfam" id="PF17900"/>
    </source>
</evidence>
<keyword evidence="1" id="KW-0031">Aminopeptidase</keyword>
<dbReference type="Gene3D" id="2.60.40.1730">
    <property type="entry name" value="tricorn interacting facor f3 domain"/>
    <property type="match status" value="1"/>
</dbReference>
<protein>
    <submittedName>
        <fullName evidence="6">M1 family metallopeptidase</fullName>
    </submittedName>
</protein>
<dbReference type="InterPro" id="IPR014782">
    <property type="entry name" value="Peptidase_M1_dom"/>
</dbReference>
<keyword evidence="7" id="KW-1185">Reference proteome</keyword>
<dbReference type="Proteomes" id="UP001524383">
    <property type="component" value="Unassembled WGS sequence"/>
</dbReference>
<comment type="caution">
    <text evidence="6">The sequence shown here is derived from an EMBL/GenBank/DDBJ whole genome shotgun (WGS) entry which is preliminary data.</text>
</comment>
<dbReference type="InterPro" id="IPR024601">
    <property type="entry name" value="Peptidase_M1_pepN_C"/>
</dbReference>
<dbReference type="Pfam" id="PF17432">
    <property type="entry name" value="DUF3458_C"/>
    <property type="match status" value="1"/>
</dbReference>
<organism evidence="6 7">
    <name type="scientific">Methanocalculus taiwanensis</name>
    <dbReference type="NCBI Taxonomy" id="106207"/>
    <lineage>
        <taxon>Archaea</taxon>
        <taxon>Methanobacteriati</taxon>
        <taxon>Methanobacteriota</taxon>
        <taxon>Stenosarchaea group</taxon>
        <taxon>Methanomicrobia</taxon>
        <taxon>Methanomicrobiales</taxon>
        <taxon>Methanocalculaceae</taxon>
        <taxon>Methanocalculus</taxon>
    </lineage>
</organism>
<sequence length="952" mass="108225">MPPRFRYYRSDFSPSPVDVIHMDLTFAISDTETRVLAETLFRTQSTPIRSLYLNAKDLEIHSISCRGRWCEYTQEEDTLRISFGDDIPPQTEFIIQSETICRPSHTLLEGLYYDETPEGSPPTQITQCQQWGFERLVPCIDEMTAKCTYRTTIIADSAYTHMISNGDIATPRHRLTKGHPLSQTSRFLHQHPASFERDLITYENITTPMAPYLFFLGVGTYASFRRTFEYPSGRTFLLELLCPPGSDPIRAEQALDILEDGILWVYLFTGPHCYEQVEVRHEIYRLYNKRAKLRKRGADAADLLRITRQMELLDKEIVGGYIYTGSVYREIGMQNSDFGGMENVGNTTISTNRLMPFAGMTDAGFEYLMRVKLHEYYHNLNGSEVTGETPFEIWLNEAVTVHVEQQYHAFHFGEDYSRLQTILSLLDPADGTFARDTGAAAMPIEPDGFNDPNDLITSVTYVKAPEFVRMVEKILGKEPFVWALSLYHRKFAHSNASRDDWVHLMGSVAGVDLGPMAEGWLKRPGFPTITVNPYYNPEERLCTVHLLQSGGNPPWIFPFDLALMKEDGTEIASRCHLVQQAEEQIIFEDVDCPAYYSLNRGFSCYGLLNYHPGEDLLYLQARTDPDIAGRYLAFHSIASMELNRLMKNPDAGPSGAFITLFIDLLSDPELMEGAGAQVLTLFEDAGDPAVAHHYRAAYEARRRMELAIATSQAPTLQALYKAYHQTDHTWESIGGLAVFVRNRQVKNLCLRLLARLDTPDIHEMIKNQYLNTSIATDRMHAFSLLIASSDSDRLELFRDMMNWARKDPVVWEQFLAATASSDAEDLVSLLREIESSGYLRIEQANDQRALFGRFARNRKKSLETEDGRSFFEDALFRLMDVNEYTTTGLLIAFSHVDRMDPATHIPLMGILINLLRKASSAAIQLTLKRIVLGNPVALRTYESAKGHIPELE</sequence>
<reference evidence="6 7" key="1">
    <citation type="submission" date="2019-08" db="EMBL/GenBank/DDBJ databases">
        <authorList>
            <person name="Chen S.-C."/>
            <person name="Lai M.-C."/>
            <person name="You Y.-T."/>
        </authorList>
    </citation>
    <scope>NUCLEOTIDE SEQUENCE [LARGE SCALE GENOMIC DNA]</scope>
    <source>
        <strain evidence="6 7">P2F9704a</strain>
    </source>
</reference>
<feature type="domain" description="Peptidase M1 alanyl aminopeptidase Ig-like fold" evidence="3">
    <location>
        <begin position="525"/>
        <end position="610"/>
    </location>
</feature>
<dbReference type="InterPro" id="IPR038438">
    <property type="entry name" value="PepN_Ig-like_sf"/>
</dbReference>
<evidence type="ECO:0000259" key="2">
    <source>
        <dbReference type="Pfam" id="PF01433"/>
    </source>
</evidence>
<dbReference type="SUPFAM" id="SSF55486">
    <property type="entry name" value="Metalloproteases ('zincins'), catalytic domain"/>
    <property type="match status" value="1"/>
</dbReference>
<dbReference type="SUPFAM" id="SSF63737">
    <property type="entry name" value="Leukotriene A4 hydrolase N-terminal domain"/>
    <property type="match status" value="1"/>
</dbReference>